<feature type="transmembrane region" description="Helical" evidence="9">
    <location>
        <begin position="193"/>
        <end position="214"/>
    </location>
</feature>
<dbReference type="GO" id="GO:0015920">
    <property type="term" value="P:lipopolysaccharide transport"/>
    <property type="evidence" value="ECO:0007669"/>
    <property type="project" value="TreeGrafter"/>
</dbReference>
<dbReference type="InterPro" id="IPR047817">
    <property type="entry name" value="ABC2_TM_bact-type"/>
</dbReference>
<keyword evidence="7 9" id="KW-1133">Transmembrane helix</keyword>
<dbReference type="STRING" id="687842.ASU31_12640"/>
<evidence type="ECO:0000259" key="10">
    <source>
        <dbReference type="PROSITE" id="PS51012"/>
    </source>
</evidence>
<keyword evidence="3 9" id="KW-0813">Transport</keyword>
<dbReference type="AlphaFoldDB" id="A0A0T5VPM8"/>
<keyword evidence="4 9" id="KW-1003">Cell membrane</keyword>
<dbReference type="GO" id="GO:0043190">
    <property type="term" value="C:ATP-binding cassette (ABC) transporter complex"/>
    <property type="evidence" value="ECO:0007669"/>
    <property type="project" value="InterPro"/>
</dbReference>
<dbReference type="OrthoDB" id="9786910at2"/>
<keyword evidence="6 9" id="KW-0812">Transmembrane</keyword>
<protein>
    <recommendedName>
        <fullName evidence="9">Transport permease protein</fullName>
    </recommendedName>
</protein>
<dbReference type="RefSeq" id="WP_057932657.1">
    <property type="nucleotide sequence ID" value="NZ_LMZQ01000007.1"/>
</dbReference>
<evidence type="ECO:0000256" key="7">
    <source>
        <dbReference type="ARBA" id="ARBA00022989"/>
    </source>
</evidence>
<keyword evidence="8 9" id="KW-0472">Membrane</keyword>
<evidence type="ECO:0000313" key="11">
    <source>
        <dbReference type="EMBL" id="KRT15826.1"/>
    </source>
</evidence>
<keyword evidence="12" id="KW-1185">Reference proteome</keyword>
<dbReference type="PANTHER" id="PTHR30413">
    <property type="entry name" value="INNER MEMBRANE TRANSPORT PERMEASE"/>
    <property type="match status" value="1"/>
</dbReference>
<feature type="domain" description="ABC transmembrane type-2" evidence="10">
    <location>
        <begin position="48"/>
        <end position="276"/>
    </location>
</feature>
<dbReference type="InterPro" id="IPR013525">
    <property type="entry name" value="ABC2_TM"/>
</dbReference>
<dbReference type="InterPro" id="IPR000412">
    <property type="entry name" value="ABC_2_transport"/>
</dbReference>
<evidence type="ECO:0000256" key="1">
    <source>
        <dbReference type="ARBA" id="ARBA00004429"/>
    </source>
</evidence>
<evidence type="ECO:0000313" key="12">
    <source>
        <dbReference type="Proteomes" id="UP000051950"/>
    </source>
</evidence>
<evidence type="ECO:0000256" key="3">
    <source>
        <dbReference type="ARBA" id="ARBA00022448"/>
    </source>
</evidence>
<name>A0A0T5VPM8_9SPHI</name>
<evidence type="ECO:0000256" key="9">
    <source>
        <dbReference type="RuleBase" id="RU361157"/>
    </source>
</evidence>
<evidence type="ECO:0000256" key="6">
    <source>
        <dbReference type="ARBA" id="ARBA00022692"/>
    </source>
</evidence>
<feature type="transmembrane region" description="Helical" evidence="9">
    <location>
        <begin position="160"/>
        <end position="186"/>
    </location>
</feature>
<evidence type="ECO:0000256" key="4">
    <source>
        <dbReference type="ARBA" id="ARBA00022475"/>
    </source>
</evidence>
<feature type="transmembrane region" description="Helical" evidence="9">
    <location>
        <begin position="83"/>
        <end position="100"/>
    </location>
</feature>
<dbReference type="EMBL" id="LMZQ01000007">
    <property type="protein sequence ID" value="KRT15826.1"/>
    <property type="molecule type" value="Genomic_DNA"/>
</dbReference>
<feature type="transmembrane region" description="Helical" evidence="9">
    <location>
        <begin position="250"/>
        <end position="273"/>
    </location>
</feature>
<evidence type="ECO:0000256" key="2">
    <source>
        <dbReference type="ARBA" id="ARBA00007783"/>
    </source>
</evidence>
<evidence type="ECO:0000256" key="5">
    <source>
        <dbReference type="ARBA" id="ARBA00022519"/>
    </source>
</evidence>
<comment type="caution">
    <text evidence="11">The sequence shown here is derived from an EMBL/GenBank/DDBJ whole genome shotgun (WGS) entry which is preliminary data.</text>
</comment>
<dbReference type="Pfam" id="PF01061">
    <property type="entry name" value="ABC2_membrane"/>
    <property type="match status" value="1"/>
</dbReference>
<gene>
    <name evidence="11" type="ORF">ASU31_12640</name>
</gene>
<comment type="subcellular location">
    <subcellularLocation>
        <location evidence="1">Cell inner membrane</location>
        <topology evidence="1">Multi-pass membrane protein</topology>
    </subcellularLocation>
    <subcellularLocation>
        <location evidence="9">Cell membrane</location>
        <topology evidence="9">Multi-pass membrane protein</topology>
    </subcellularLocation>
</comment>
<sequence length="284" mass="32473">MHNEEHTWTIEAKASLFDLKLNEVWAYRDLLWLLVRRDFVSFYKQTILGPLWFFIQPLFTTIIFTFIFGNLAGISTDGLPKPLFYMAGITAWNYFADCLTKTSTVFRDNAAIFGKVYFPRLIMPLSIVVSNLVRFGVQMILFLIMFIYYYLADASFQPSWAITLVPIVVILMALLGLGTGMIISAMTTKYRDLAFLVGFGVQLLMYATTVIYPLSTAIEKYPKYAWIIKYNPMTPIIETFRYGFLGEGSFTWGSLCYATGVTLALLVFGIVIFNKVERNFVDTV</sequence>
<dbReference type="PANTHER" id="PTHR30413:SF8">
    <property type="entry name" value="TRANSPORT PERMEASE PROTEIN"/>
    <property type="match status" value="1"/>
</dbReference>
<feature type="transmembrane region" description="Helical" evidence="9">
    <location>
        <begin position="51"/>
        <end position="71"/>
    </location>
</feature>
<comment type="similarity">
    <text evidence="2 9">Belongs to the ABC-2 integral membrane protein family.</text>
</comment>
<dbReference type="PRINTS" id="PR00164">
    <property type="entry name" value="ABC2TRNSPORT"/>
</dbReference>
<organism evidence="11 12">
    <name type="scientific">Pedobacter ginsenosidimutans</name>
    <dbReference type="NCBI Taxonomy" id="687842"/>
    <lineage>
        <taxon>Bacteria</taxon>
        <taxon>Pseudomonadati</taxon>
        <taxon>Bacteroidota</taxon>
        <taxon>Sphingobacteriia</taxon>
        <taxon>Sphingobacteriales</taxon>
        <taxon>Sphingobacteriaceae</taxon>
        <taxon>Pedobacter</taxon>
    </lineage>
</organism>
<dbReference type="GO" id="GO:0140359">
    <property type="term" value="F:ABC-type transporter activity"/>
    <property type="evidence" value="ECO:0007669"/>
    <property type="project" value="InterPro"/>
</dbReference>
<accession>A0A0T5VPM8</accession>
<feature type="transmembrane region" description="Helical" evidence="9">
    <location>
        <begin position="121"/>
        <end position="148"/>
    </location>
</feature>
<proteinExistence type="inferred from homology"/>
<dbReference type="PROSITE" id="PS51012">
    <property type="entry name" value="ABC_TM2"/>
    <property type="match status" value="1"/>
</dbReference>
<keyword evidence="5" id="KW-0997">Cell inner membrane</keyword>
<dbReference type="Proteomes" id="UP000051950">
    <property type="component" value="Unassembled WGS sequence"/>
</dbReference>
<evidence type="ECO:0000256" key="8">
    <source>
        <dbReference type="ARBA" id="ARBA00023136"/>
    </source>
</evidence>
<reference evidence="11 12" key="1">
    <citation type="submission" date="2015-11" db="EMBL/GenBank/DDBJ databases">
        <title>Sequence of Pedobacter ginsenosidimutans.</title>
        <authorList>
            <person name="Carson E."/>
            <person name="Keyser V."/>
            <person name="Newman J."/>
            <person name="Miller J."/>
        </authorList>
    </citation>
    <scope>NUCLEOTIDE SEQUENCE [LARGE SCALE GENOMIC DNA]</scope>
    <source>
        <strain evidence="11 12">KACC 14530</strain>
    </source>
</reference>